<proteinExistence type="predicted"/>
<protein>
    <recommendedName>
        <fullName evidence="12 13">Quinolinate synthase</fullName>
        <ecNumber evidence="4 13">2.5.1.72</ecNumber>
    </recommendedName>
</protein>
<gene>
    <name evidence="14" type="ordered locus">Selin_0244</name>
</gene>
<evidence type="ECO:0000256" key="7">
    <source>
        <dbReference type="ARBA" id="ARBA00022679"/>
    </source>
</evidence>
<evidence type="ECO:0000256" key="8">
    <source>
        <dbReference type="ARBA" id="ARBA00022723"/>
    </source>
</evidence>
<evidence type="ECO:0000256" key="6">
    <source>
        <dbReference type="ARBA" id="ARBA00022642"/>
    </source>
</evidence>
<keyword evidence="10" id="KW-0411">Iron-sulfur</keyword>
<dbReference type="GO" id="GO:0051539">
    <property type="term" value="F:4 iron, 4 sulfur cluster binding"/>
    <property type="evidence" value="ECO:0007669"/>
    <property type="project" value="UniProtKB-KW"/>
</dbReference>
<reference evidence="14 15" key="1">
    <citation type="submission" date="2010-12" db="EMBL/GenBank/DDBJ databases">
        <title>Complete sequence of Desulfurispirillum indicum S5.</title>
        <authorList>
            <consortium name="US DOE Joint Genome Institute"/>
            <person name="Lucas S."/>
            <person name="Copeland A."/>
            <person name="Lapidus A."/>
            <person name="Cheng J.-F."/>
            <person name="Goodwin L."/>
            <person name="Pitluck S."/>
            <person name="Chertkov O."/>
            <person name="Held B."/>
            <person name="Detter J.C."/>
            <person name="Han C."/>
            <person name="Tapia R."/>
            <person name="Land M."/>
            <person name="Hauser L."/>
            <person name="Kyrpides N."/>
            <person name="Ivanova N."/>
            <person name="Mikhailova N."/>
            <person name="Haggblom M."/>
            <person name="Rauschenbach I."/>
            <person name="Bini E."/>
            <person name="Woyke T."/>
        </authorList>
    </citation>
    <scope>NUCLEOTIDE SEQUENCE [LARGE SCALE GENOMIC DNA]</scope>
    <source>
        <strain evidence="15">ATCC BAA-1389 / DSM 22839 / S5</strain>
    </source>
</reference>
<dbReference type="Pfam" id="PF02445">
    <property type="entry name" value="NadA"/>
    <property type="match status" value="1"/>
</dbReference>
<evidence type="ECO:0000313" key="14">
    <source>
        <dbReference type="EMBL" id="ADU65000.1"/>
    </source>
</evidence>
<dbReference type="Proteomes" id="UP000002572">
    <property type="component" value="Chromosome"/>
</dbReference>
<dbReference type="GO" id="GO:0008987">
    <property type="term" value="F:quinolinate synthetase A activity"/>
    <property type="evidence" value="ECO:0007669"/>
    <property type="project" value="UniProtKB-UniRule"/>
</dbReference>
<dbReference type="HOGENOM" id="CLU_047382_0_0_0"/>
<dbReference type="SUPFAM" id="SSF142754">
    <property type="entry name" value="NadA-like"/>
    <property type="match status" value="1"/>
</dbReference>
<keyword evidence="15" id="KW-1185">Reference proteome</keyword>
<evidence type="ECO:0000313" key="15">
    <source>
        <dbReference type="Proteomes" id="UP000002572"/>
    </source>
</evidence>
<keyword evidence="8" id="KW-0479">Metal-binding</keyword>
<dbReference type="KEGG" id="din:Selin_0244"/>
<dbReference type="UniPathway" id="UPA00253">
    <property type="reaction ID" value="UER00327"/>
</dbReference>
<dbReference type="eggNOG" id="COG0379">
    <property type="taxonomic scope" value="Bacteria"/>
</dbReference>
<keyword evidence="6" id="KW-0662">Pyridine nucleotide biosynthesis</keyword>
<evidence type="ECO:0000256" key="11">
    <source>
        <dbReference type="ARBA" id="ARBA00050125"/>
    </source>
</evidence>
<dbReference type="EC" id="2.5.1.72" evidence="4 13"/>
<dbReference type="FunFam" id="3.40.50.10800:FF:000001">
    <property type="entry name" value="Quinolinate synthase A"/>
    <property type="match status" value="1"/>
</dbReference>
<dbReference type="STRING" id="653733.Selin_0244"/>
<evidence type="ECO:0000256" key="4">
    <source>
        <dbReference type="ARBA" id="ARBA00012669"/>
    </source>
</evidence>
<dbReference type="GO" id="GO:0046872">
    <property type="term" value="F:metal ion binding"/>
    <property type="evidence" value="ECO:0007669"/>
    <property type="project" value="UniProtKB-KW"/>
</dbReference>
<dbReference type="AlphaFoldDB" id="E6W6K0"/>
<comment type="pathway">
    <text evidence="3">Cofactor biosynthesis; NAD(+) biosynthesis; quinolinate from iminoaspartate: step 1/1.</text>
</comment>
<dbReference type="InParanoid" id="E6W6K0"/>
<dbReference type="NCBIfam" id="NF006878">
    <property type="entry name" value="PRK09375.1-2"/>
    <property type="match status" value="1"/>
</dbReference>
<keyword evidence="5" id="KW-0004">4Fe-4S</keyword>
<dbReference type="EMBL" id="CP002432">
    <property type="protein sequence ID" value="ADU65000.1"/>
    <property type="molecule type" value="Genomic_DNA"/>
</dbReference>
<dbReference type="Gene3D" id="3.40.50.10800">
    <property type="entry name" value="NadA-like"/>
    <property type="match status" value="3"/>
</dbReference>
<dbReference type="GO" id="GO:0005829">
    <property type="term" value="C:cytosol"/>
    <property type="evidence" value="ECO:0007669"/>
    <property type="project" value="TreeGrafter"/>
</dbReference>
<dbReference type="NCBIfam" id="TIGR00550">
    <property type="entry name" value="nadA"/>
    <property type="match status" value="1"/>
</dbReference>
<dbReference type="PANTHER" id="PTHR30573:SF0">
    <property type="entry name" value="QUINOLINATE SYNTHASE, CHLOROPLASTIC"/>
    <property type="match status" value="1"/>
</dbReference>
<dbReference type="GO" id="GO:0034628">
    <property type="term" value="P:'de novo' NAD+ biosynthetic process from L-aspartate"/>
    <property type="evidence" value="ECO:0007669"/>
    <property type="project" value="TreeGrafter"/>
</dbReference>
<keyword evidence="7 14" id="KW-0808">Transferase</keyword>
<evidence type="ECO:0000256" key="13">
    <source>
        <dbReference type="NCBIfam" id="TIGR00550"/>
    </source>
</evidence>
<comment type="cofactor">
    <cofactor evidence="1">
        <name>[4Fe-4S] cluster</name>
        <dbReference type="ChEBI" id="CHEBI:49883"/>
    </cofactor>
</comment>
<evidence type="ECO:0000256" key="3">
    <source>
        <dbReference type="ARBA" id="ARBA00005065"/>
    </source>
</evidence>
<evidence type="ECO:0000256" key="10">
    <source>
        <dbReference type="ARBA" id="ARBA00023014"/>
    </source>
</evidence>
<dbReference type="PANTHER" id="PTHR30573">
    <property type="entry name" value="QUINOLINATE SYNTHETASE A"/>
    <property type="match status" value="1"/>
</dbReference>
<evidence type="ECO:0000256" key="2">
    <source>
        <dbReference type="ARBA" id="ARBA00003791"/>
    </source>
</evidence>
<accession>E6W6K0</accession>
<comment type="catalytic activity">
    <reaction evidence="11">
        <text>iminosuccinate + dihydroxyacetone phosphate = quinolinate + phosphate + 2 H2O + H(+)</text>
        <dbReference type="Rhea" id="RHEA:25888"/>
        <dbReference type="ChEBI" id="CHEBI:15377"/>
        <dbReference type="ChEBI" id="CHEBI:15378"/>
        <dbReference type="ChEBI" id="CHEBI:29959"/>
        <dbReference type="ChEBI" id="CHEBI:43474"/>
        <dbReference type="ChEBI" id="CHEBI:57642"/>
        <dbReference type="ChEBI" id="CHEBI:77875"/>
        <dbReference type="EC" id="2.5.1.72"/>
    </reaction>
    <physiologicalReaction direction="left-to-right" evidence="11">
        <dbReference type="Rhea" id="RHEA:25889"/>
    </physiologicalReaction>
</comment>
<evidence type="ECO:0000256" key="5">
    <source>
        <dbReference type="ARBA" id="ARBA00022485"/>
    </source>
</evidence>
<dbReference type="InterPro" id="IPR003473">
    <property type="entry name" value="NadA"/>
</dbReference>
<evidence type="ECO:0000256" key="1">
    <source>
        <dbReference type="ARBA" id="ARBA00001966"/>
    </source>
</evidence>
<dbReference type="FunCoup" id="E6W6K0">
    <property type="interactions" value="450"/>
</dbReference>
<organism evidence="14 15">
    <name type="scientific">Desulfurispirillum indicum (strain ATCC BAA-1389 / DSM 22839 / S5)</name>
    <dbReference type="NCBI Taxonomy" id="653733"/>
    <lineage>
        <taxon>Bacteria</taxon>
        <taxon>Pseudomonadati</taxon>
        <taxon>Chrysiogenota</taxon>
        <taxon>Chrysiogenia</taxon>
        <taxon>Chrysiogenales</taxon>
        <taxon>Chrysiogenaceae</taxon>
        <taxon>Desulfurispirillum</taxon>
    </lineage>
</organism>
<keyword evidence="9" id="KW-0408">Iron</keyword>
<evidence type="ECO:0000256" key="12">
    <source>
        <dbReference type="ARBA" id="ARBA00073059"/>
    </source>
</evidence>
<sequence length="308" mass="34515">MTMSIQEKQQRVRELLKERNAVLLAHYYQRDEVQAIADFAGDSLGLSIEATRTDAPVIVFAGVHFMAESVYILSPEKTVILPAIQAGCPMADMITKEKLLALRDEYPGYTVVCYVNSSAEVKAYSDICCTSGNMLKVIESIENDKILMIPDKNLAKFAARHFPEKDIKWYSGYCPTHDRVNAADVEEVKALYPDAEVIAHPECAPEVLALADHICSTSGMSPYARQSSAREFIIATEMGVLYQLRKDNPDKKFYIASRRLLCPNMKMTTLDSIIRSLETMENIITVPEEIRLKARAAVEKMIAIPRNA</sequence>
<evidence type="ECO:0000256" key="9">
    <source>
        <dbReference type="ARBA" id="ARBA00023004"/>
    </source>
</evidence>
<comment type="function">
    <text evidence="2">Catalyzes the condensation of iminoaspartate with dihydroxyacetone phosphate to form quinolinate.</text>
</comment>
<name>E6W6K0_DESIS</name>
<dbReference type="InterPro" id="IPR036094">
    <property type="entry name" value="NadA_sf"/>
</dbReference>